<dbReference type="SUPFAM" id="SSF103515">
    <property type="entry name" value="Autotransporter"/>
    <property type="match status" value="1"/>
</dbReference>
<name>A0A1B1U4I8_9HELI</name>
<keyword evidence="4" id="KW-1185">Reference proteome</keyword>
<dbReference type="InterPro" id="IPR005546">
    <property type="entry name" value="Autotransporte_beta"/>
</dbReference>
<dbReference type="Proteomes" id="UP000092884">
    <property type="component" value="Chromosome"/>
</dbReference>
<dbReference type="PROSITE" id="PS51208">
    <property type="entry name" value="AUTOTRANSPORTER"/>
    <property type="match status" value="1"/>
</dbReference>
<dbReference type="GO" id="GO:0019867">
    <property type="term" value="C:outer membrane"/>
    <property type="evidence" value="ECO:0007669"/>
    <property type="project" value="InterPro"/>
</dbReference>
<proteinExistence type="predicted"/>
<dbReference type="STRING" id="222136.BBW65_02100"/>
<accession>A0A1B1U4I8</accession>
<dbReference type="InterPro" id="IPR006315">
    <property type="entry name" value="OM_autotransptr_brl_dom"/>
</dbReference>
<evidence type="ECO:0000256" key="1">
    <source>
        <dbReference type="SAM" id="SignalP"/>
    </source>
</evidence>
<sequence length="1176" mass="125215">MNSLNSPLFKPLIATSLALALSVSVASAGDCDGSASAICWSTTNGTDFKQFTGLKFGQEGGYNKLQFATPPASGITISDFTLKFTQTGGNGSVGSTPEASVGGNNAQLKLINKGNGLQLGNGLGTLTINFGNHNRNYNAKKAILNFEGTTTENSSKIAFKGNIRVIPSYWYDKVEATFKGDMIGNIDLYNNANNNTIKTIFTFQDGAKLKGNLTTKLVEGQQDGQNLIFEGGSGGIEGNIQTYGRIGNTGSTANDNVDVNITFKTHNEGNTTNTIKKGSRNTGTGEIRAEAGLGGQWLNNARNRILFENNGKIGEGTSNRIDIVAYADRTYTAQAHNLIQFKKQATLYLGVLRAVGLNTTNHRNILSLENNTDATNILDITTIISDGSKGRNYIGKGFLTLGSGGTAKDLAINTNAIDNPSATNIAKGKLTTQSIVSKSGSKNTILIEEIDVSNGIFATGANSNNTIFISKGTDNTIGTNGITNAGETSGGSGLDYAIYTAANGANSITLEASANLTIKKKIETVGNGNTTFNLNGTNSTLTLEGNTNTITTLNNASTASTLKLGKASGTTSETTIGGITNGENLTIQFLGDTATLKLGGTNNTIKALDLQATTNTLNITSGKTTITDPVNRDGSKTFNVAFSGDNSTLTLKGNKNHITTLKLDGSATKATIDIASDKYPNPNTPAGNTRNFNLLEIGTNNGEGLTASNLTFKVFVDPLATQGSSTIGGETTGASGTYGVAHSDRIVIHSATTAGTPLKENLVVIVDPEKYNGIEYGADTGTEETQRVRNIAVATVKNGSDDKPLVKFEAKHSDIGGEAVTIELREAKTNQYGKLQGEKGYTTYFLGKIISLGVTRSTQKAVASALAINYDLYVANFNSLNKRMGELRDNTNSQGIWARVFGGLQESTFGAKLHTQYISTQAGYDYALNLEGARNYLGLAFSYINSTGTSGDEDPIDELYPTSLSNVQSNGAEVALYNSYVSDMGIYNDTIAKFSYITSDFKLSNSVKDSQTNNLGFTLSNEVGYRFILGEKQDYFIDPQLEIGLGYLNQSNFIANLKALTGRINELKANQNYILLARTRAGASFGKKIVEQGKNISLYAGAFYEYDFIDGGSNKITTTRIQHTNPALESNGRVVLNLGTNLELNQSTRVYMDIEKSFGDKLRTHLQFNLGGRYSF</sequence>
<dbReference type="InterPro" id="IPR036709">
    <property type="entry name" value="Autotransporte_beta_dom_sf"/>
</dbReference>
<feature type="domain" description="Autotransporter" evidence="2">
    <location>
        <begin position="889"/>
        <end position="1176"/>
    </location>
</feature>
<dbReference type="SMART" id="SM00869">
    <property type="entry name" value="Autotransporter"/>
    <property type="match status" value="1"/>
</dbReference>
<feature type="signal peptide" evidence="1">
    <location>
        <begin position="1"/>
        <end position="28"/>
    </location>
</feature>
<dbReference type="Gene3D" id="2.40.128.130">
    <property type="entry name" value="Autotransporter beta-domain"/>
    <property type="match status" value="1"/>
</dbReference>
<evidence type="ECO:0000313" key="3">
    <source>
        <dbReference type="EMBL" id="ANV97670.1"/>
    </source>
</evidence>
<reference evidence="4" key="1">
    <citation type="submission" date="2016-07" db="EMBL/GenBank/DDBJ databases">
        <authorList>
            <person name="Florea S."/>
            <person name="Webb J.S."/>
            <person name="Jaromczyk J."/>
            <person name="Schardl C.L."/>
        </authorList>
    </citation>
    <scope>NUCLEOTIDE SEQUENCE [LARGE SCALE GENOMIC DNA]</scope>
    <source>
        <strain evidence="4">MIT 01-6242</strain>
    </source>
</reference>
<dbReference type="KEGG" id="het:BBW65_02100"/>
<feature type="chain" id="PRO_5008530171" description="Autotransporter domain-containing protein" evidence="1">
    <location>
        <begin position="29"/>
        <end position="1176"/>
    </location>
</feature>
<organism evidence="3 4">
    <name type="scientific">Helicobacter enhydrae</name>
    <dbReference type="NCBI Taxonomy" id="222136"/>
    <lineage>
        <taxon>Bacteria</taxon>
        <taxon>Pseudomonadati</taxon>
        <taxon>Campylobacterota</taxon>
        <taxon>Epsilonproteobacteria</taxon>
        <taxon>Campylobacterales</taxon>
        <taxon>Helicobacteraceae</taxon>
        <taxon>Helicobacter</taxon>
    </lineage>
</organism>
<dbReference type="NCBIfam" id="TIGR01414">
    <property type="entry name" value="autotrans_barl"/>
    <property type="match status" value="1"/>
</dbReference>
<evidence type="ECO:0000259" key="2">
    <source>
        <dbReference type="PROSITE" id="PS51208"/>
    </source>
</evidence>
<gene>
    <name evidence="3" type="ORF">BBW65_02100</name>
</gene>
<dbReference type="EMBL" id="CP016503">
    <property type="protein sequence ID" value="ANV97670.1"/>
    <property type="molecule type" value="Genomic_DNA"/>
</dbReference>
<dbReference type="RefSeq" id="WP_066339043.1">
    <property type="nucleotide sequence ID" value="NZ_CP016503.1"/>
</dbReference>
<protein>
    <recommendedName>
        <fullName evidence="2">Autotransporter domain-containing protein</fullName>
    </recommendedName>
</protein>
<dbReference type="OrthoDB" id="6053567at2"/>
<dbReference type="AlphaFoldDB" id="A0A1B1U4I8"/>
<evidence type="ECO:0000313" key="4">
    <source>
        <dbReference type="Proteomes" id="UP000092884"/>
    </source>
</evidence>
<keyword evidence="1" id="KW-0732">Signal</keyword>